<proteinExistence type="predicted"/>
<sequence>MRFVWQKVFNNLEGIDNLAAMAAIYKNFYKWINRDFKEMCYQEGIYRFKGEYWATAFSLTSYRAFDLIGYSVINCPNSGKIVFFLTPTPCHYFSY</sequence>
<organism evidence="1 2">
    <name type="scientific">Bursaphelenchus okinawaensis</name>
    <dbReference type="NCBI Taxonomy" id="465554"/>
    <lineage>
        <taxon>Eukaryota</taxon>
        <taxon>Metazoa</taxon>
        <taxon>Ecdysozoa</taxon>
        <taxon>Nematoda</taxon>
        <taxon>Chromadorea</taxon>
        <taxon>Rhabditida</taxon>
        <taxon>Tylenchina</taxon>
        <taxon>Tylenchomorpha</taxon>
        <taxon>Aphelenchoidea</taxon>
        <taxon>Aphelenchoididae</taxon>
        <taxon>Bursaphelenchus</taxon>
    </lineage>
</organism>
<protein>
    <submittedName>
        <fullName evidence="1">Uncharacterized protein</fullName>
    </submittedName>
</protein>
<evidence type="ECO:0000313" key="1">
    <source>
        <dbReference type="EMBL" id="CAD5229323.1"/>
    </source>
</evidence>
<comment type="caution">
    <text evidence="1">The sequence shown here is derived from an EMBL/GenBank/DDBJ whole genome shotgun (WGS) entry which is preliminary data.</text>
</comment>
<evidence type="ECO:0000313" key="2">
    <source>
        <dbReference type="Proteomes" id="UP000614601"/>
    </source>
</evidence>
<dbReference type="EMBL" id="CAJFDH010000006">
    <property type="protein sequence ID" value="CAD5229323.1"/>
    <property type="molecule type" value="Genomic_DNA"/>
</dbReference>
<dbReference type="AlphaFoldDB" id="A0A811LR41"/>
<dbReference type="EMBL" id="CAJFCW020000006">
    <property type="protein sequence ID" value="CAG9126361.1"/>
    <property type="molecule type" value="Genomic_DNA"/>
</dbReference>
<accession>A0A811LR41</accession>
<gene>
    <name evidence="1" type="ORF">BOKJ2_LOCUS13382</name>
</gene>
<dbReference type="Proteomes" id="UP000783686">
    <property type="component" value="Unassembled WGS sequence"/>
</dbReference>
<keyword evidence="2" id="KW-1185">Reference proteome</keyword>
<name>A0A811LR41_9BILA</name>
<reference evidence="1" key="1">
    <citation type="submission" date="2020-09" db="EMBL/GenBank/DDBJ databases">
        <authorList>
            <person name="Kikuchi T."/>
        </authorList>
    </citation>
    <scope>NUCLEOTIDE SEQUENCE</scope>
    <source>
        <strain evidence="1">SH1</strain>
    </source>
</reference>
<dbReference type="Proteomes" id="UP000614601">
    <property type="component" value="Unassembled WGS sequence"/>
</dbReference>